<dbReference type="InterPro" id="IPR036390">
    <property type="entry name" value="WH_DNA-bd_sf"/>
</dbReference>
<sequence>MASIRERAAVLNLEEKLCVRPQARGVASQPVGLQSFSLWSGLISHLRSSVRVKCRRVHLKFHNNCFLGSEAVDVLTEHIIHVKGLEGTSVSRDKVVCVCQVLLDCNVFEAVGTNVFGKDKKLDAFQDSKSSLYRFLNMHMPSVDELERGILVNRIQQLFCSAPSDRQKEQTCSTETHFQMSTPVIFTQASTKANQLDTPVTASLSLEAVVDNLSLSPSRVQIDSVLPQSLVDEVWQEQTLLRLLHLVELPLLEGVLQCSQTPSPTPSSHLLAHSNLDLIYSSNHLDRQILKALRETQKDEWLCAALDCLDFLSDQPVVELSRDLPYCFRQDQGSCDQVQAGSSIQDGGKCLDGCYNSDEPRLSQSGLAQCKLLLYRTLVKHYSYTDRPPLLPQCMTDVYAAIAELLVNAKLDKALEALQLCLKLLPPSCRDELRRLLTFIALAADPQGIKLDKEMENRLAVKRSFFRAIIHSKALSKEKEDLIAVFMLSNIKEIFKIPGALHKVVSDKLASLVQGKQLDVTGSLSCQQVSSRTCTDSTKKTTKQELWALLNSIRMDPKISAKEKKRLLRQFYQAHPDIFNQYFGDSAVNISGVPQLTHLSPRGCRLPDSIMPKEEDHLEGGDNKETKEEREQDASEETVRKRVRANTLSRHSMNSPQASPPRFVSVEELMETAKSVTNMALAHEIMVNQAFQVKPVELPEGSLERRVKEIMHKAFWDCLEAQLKENPPSYGHAIKLLAEVKETLLSFLLPGHGRQRSRIEEILDLPLIQQQAENGALDIGQLSQFIVGMMGSLCAPCRDEDINKLKEITDIVPLLKAIFSVLDLMKVDMANFALSSIRPHLMQQSVEYERNKFQEFLEKQPNALDYTEKWLEDTVKCLRETEVDGSGAASSDPASLLPLNVHNHAYLRLLKWDHTSDPFPETVLMDQVRFQEMQQEAERLVLLSSLLLIVYTTTGEAISGLPGLMETLKNTVNIMLADMHTASFSAQEALATIGEKLCVELSQCLSQHGYSPFSADRKSILKGQIAATIQPDNTVRKLMDSRVQTYLLASLESSQHKTPPPLPGGLAPVSRELKELAVHFSRLVNFNKLVFSPFYQKILQKILRAGESAGTET</sequence>
<feature type="region of interest" description="Disordered" evidence="2">
    <location>
        <begin position="603"/>
        <end position="640"/>
    </location>
</feature>
<dbReference type="SMART" id="SM00049">
    <property type="entry name" value="DEP"/>
    <property type="match status" value="1"/>
</dbReference>
<accession>A0AAD3NAA6</accession>
<dbReference type="EMBL" id="BRZM01000115">
    <property type="protein sequence ID" value="GLD67671.1"/>
    <property type="molecule type" value="Genomic_DNA"/>
</dbReference>
<dbReference type="InterPro" id="IPR000591">
    <property type="entry name" value="DEP_dom"/>
</dbReference>
<dbReference type="Gene3D" id="1.10.10.10">
    <property type="entry name" value="Winged helix-like DNA-binding domain superfamily/Winged helix DNA-binding domain"/>
    <property type="match status" value="1"/>
</dbReference>
<dbReference type="InterPro" id="IPR036388">
    <property type="entry name" value="WH-like_DNA-bd_sf"/>
</dbReference>
<dbReference type="InterPro" id="IPR008862">
    <property type="entry name" value="Tcp11"/>
</dbReference>
<dbReference type="PROSITE" id="PS50186">
    <property type="entry name" value="DEP"/>
    <property type="match status" value="1"/>
</dbReference>
<keyword evidence="5" id="KW-1185">Reference proteome</keyword>
<dbReference type="Pfam" id="PF00610">
    <property type="entry name" value="DEP"/>
    <property type="match status" value="1"/>
</dbReference>
<dbReference type="Pfam" id="PF05794">
    <property type="entry name" value="Tcp11"/>
    <property type="match status" value="1"/>
</dbReference>
<proteinExistence type="inferred from homology"/>
<feature type="compositionally biased region" description="Basic and acidic residues" evidence="2">
    <location>
        <begin position="611"/>
        <end position="640"/>
    </location>
</feature>
<organism evidence="4 5">
    <name type="scientific">Lates japonicus</name>
    <name type="common">Japanese lates</name>
    <dbReference type="NCBI Taxonomy" id="270547"/>
    <lineage>
        <taxon>Eukaryota</taxon>
        <taxon>Metazoa</taxon>
        <taxon>Chordata</taxon>
        <taxon>Craniata</taxon>
        <taxon>Vertebrata</taxon>
        <taxon>Euteleostomi</taxon>
        <taxon>Actinopterygii</taxon>
        <taxon>Neopterygii</taxon>
        <taxon>Teleostei</taxon>
        <taxon>Neoteleostei</taxon>
        <taxon>Acanthomorphata</taxon>
        <taxon>Carangaria</taxon>
        <taxon>Carangaria incertae sedis</taxon>
        <taxon>Centropomidae</taxon>
        <taxon>Lates</taxon>
    </lineage>
</organism>
<dbReference type="SUPFAM" id="SSF46785">
    <property type="entry name" value="Winged helix' DNA-binding domain"/>
    <property type="match status" value="1"/>
</dbReference>
<dbReference type="PANTHER" id="PTHR12832:SF15">
    <property type="entry name" value="T-COMPLEX PROTEIN 11-LIKE PROTEIN 1"/>
    <property type="match status" value="1"/>
</dbReference>
<comment type="caution">
    <text evidence="4">The sequence shown here is derived from an EMBL/GenBank/DDBJ whole genome shotgun (WGS) entry which is preliminary data.</text>
</comment>
<reference evidence="4" key="1">
    <citation type="submission" date="2022-08" db="EMBL/GenBank/DDBJ databases">
        <title>Genome sequencing of akame (Lates japonicus).</title>
        <authorList>
            <person name="Hashiguchi Y."/>
            <person name="Takahashi H."/>
        </authorList>
    </citation>
    <scope>NUCLEOTIDE SEQUENCE</scope>
    <source>
        <strain evidence="4">Kochi</strain>
    </source>
</reference>
<name>A0AAD3NAA6_LATJO</name>
<evidence type="ECO:0000313" key="5">
    <source>
        <dbReference type="Proteomes" id="UP001279410"/>
    </source>
</evidence>
<protein>
    <submittedName>
        <fullName evidence="4">DEP domain-containing protein 7-like isoform X1</fullName>
    </submittedName>
</protein>
<gene>
    <name evidence="4" type="ORF">AKAME5_001900200</name>
</gene>
<dbReference type="PANTHER" id="PTHR12832">
    <property type="entry name" value="TESTIS-SPECIFIC PROTEIN PBS13 T-COMPLEX 11"/>
    <property type="match status" value="1"/>
</dbReference>
<evidence type="ECO:0000256" key="2">
    <source>
        <dbReference type="SAM" id="MobiDB-lite"/>
    </source>
</evidence>
<dbReference type="GO" id="GO:0035556">
    <property type="term" value="P:intracellular signal transduction"/>
    <property type="evidence" value="ECO:0007669"/>
    <property type="project" value="InterPro"/>
</dbReference>
<comment type="similarity">
    <text evidence="1">Belongs to the TCP11 family.</text>
</comment>
<dbReference type="CDD" id="cd04405">
    <property type="entry name" value="RhoGAP_BRCC3-like"/>
    <property type="match status" value="1"/>
</dbReference>
<dbReference type="AlphaFoldDB" id="A0AAD3NAA6"/>
<evidence type="ECO:0000259" key="3">
    <source>
        <dbReference type="PROSITE" id="PS50186"/>
    </source>
</evidence>
<evidence type="ECO:0000256" key="1">
    <source>
        <dbReference type="ARBA" id="ARBA00010954"/>
    </source>
</evidence>
<evidence type="ECO:0000313" key="4">
    <source>
        <dbReference type="EMBL" id="GLD67671.1"/>
    </source>
</evidence>
<feature type="domain" description="DEP" evidence="3">
    <location>
        <begin position="46"/>
        <end position="137"/>
    </location>
</feature>
<dbReference type="Proteomes" id="UP001279410">
    <property type="component" value="Unassembled WGS sequence"/>
</dbReference>